<evidence type="ECO:0000313" key="2">
    <source>
        <dbReference type="Proteomes" id="UP000325003"/>
    </source>
</evidence>
<dbReference type="Pfam" id="PF13738">
    <property type="entry name" value="Pyr_redox_3"/>
    <property type="match status" value="1"/>
</dbReference>
<evidence type="ECO:0000313" key="1">
    <source>
        <dbReference type="EMBL" id="KAA1419288.1"/>
    </source>
</evidence>
<dbReference type="PANTHER" id="PTHR42877">
    <property type="entry name" value="L-ORNITHINE N(5)-MONOOXYGENASE-RELATED"/>
    <property type="match status" value="1"/>
</dbReference>
<accession>A0A5B1LGH0</accession>
<sequence length="498" mass="54081">MSTRHEVIVIGAGISGIAAAIKLRESGVNDVVILEKAETYGGTWRANTYPGCACDVPSNLYSFSFAPNSDWSRVYGNQPEILAYIDGVARDHGLEGITRFGVEVQGAAWDESTQQWQLETSDGAMTARFLVAAAGPWNEPKIPDVPGLADFPGEVWHSARWNHDFDLDGKRVAVVGTGASAVQFVPQIQQQVEQLHLFQRTAHWVLPKVDHHVPDAEKWVKRNIPLFERTLGRVEYAAMEAVGVAFHHPKPLMHGLQKVGQAYLRAAVRDKELRAKLTPDYLLGCKRILFSNNYLQSLTKANVEVHATGVDRVEGSTVVGSDGTRAEVDAIILGTGFHILDLPVAEFVRGADGRTMAEHWAGSPEAYQGTVVAGFPNAFIVLGPSLGTGHGSAFAVAEAQVAMIVDAITTTRTKGWSSIDVRPDAQSAYVDDVQAALVGTAYSGATCHSYFIDANGRNSFSWPWSTSEFARRISPFRPADFEIAQPSVVEPVETEVTA</sequence>
<dbReference type="AlphaFoldDB" id="A0A5B1LGH0"/>
<dbReference type="InterPro" id="IPR051209">
    <property type="entry name" value="FAD-bind_Monooxygenase_sf"/>
</dbReference>
<keyword evidence="2" id="KW-1185">Reference proteome</keyword>
<organism evidence="1 2">
    <name type="scientific">Nocardioides humilatus</name>
    <dbReference type="NCBI Taxonomy" id="2607660"/>
    <lineage>
        <taxon>Bacteria</taxon>
        <taxon>Bacillati</taxon>
        <taxon>Actinomycetota</taxon>
        <taxon>Actinomycetes</taxon>
        <taxon>Propionibacteriales</taxon>
        <taxon>Nocardioidaceae</taxon>
        <taxon>Nocardioides</taxon>
    </lineage>
</organism>
<proteinExistence type="predicted"/>
<dbReference type="Proteomes" id="UP000325003">
    <property type="component" value="Unassembled WGS sequence"/>
</dbReference>
<dbReference type="PANTHER" id="PTHR42877:SF4">
    <property type="entry name" value="FAD_NAD(P)-BINDING DOMAIN-CONTAINING PROTEIN-RELATED"/>
    <property type="match status" value="1"/>
</dbReference>
<reference evidence="1 2" key="2">
    <citation type="submission" date="2019-09" db="EMBL/GenBank/DDBJ databases">
        <authorList>
            <person name="Jin C."/>
        </authorList>
    </citation>
    <scope>NUCLEOTIDE SEQUENCE [LARGE SCALE GENOMIC DNA]</scope>
    <source>
        <strain evidence="1 2">BN130099</strain>
    </source>
</reference>
<comment type="caution">
    <text evidence="1">The sequence shown here is derived from an EMBL/GenBank/DDBJ whole genome shotgun (WGS) entry which is preliminary data.</text>
</comment>
<gene>
    <name evidence="1" type="ORF">F0U44_12645</name>
</gene>
<reference evidence="1 2" key="1">
    <citation type="submission" date="2019-09" db="EMBL/GenBank/DDBJ databases">
        <title>Nocardioides panacisoli sp. nov., isolated from the soil of a ginseng field.</title>
        <authorList>
            <person name="Cho C."/>
        </authorList>
    </citation>
    <scope>NUCLEOTIDE SEQUENCE [LARGE SCALE GENOMIC DNA]</scope>
    <source>
        <strain evidence="1 2">BN130099</strain>
    </source>
</reference>
<dbReference type="EMBL" id="VUJV01000003">
    <property type="protein sequence ID" value="KAA1419288.1"/>
    <property type="molecule type" value="Genomic_DNA"/>
</dbReference>
<dbReference type="PRINTS" id="PR00368">
    <property type="entry name" value="FADPNR"/>
</dbReference>
<dbReference type="Gene3D" id="3.50.50.60">
    <property type="entry name" value="FAD/NAD(P)-binding domain"/>
    <property type="match status" value="3"/>
</dbReference>
<protein>
    <submittedName>
        <fullName evidence="1">NAD(P)/FAD-dependent oxidoreductase</fullName>
    </submittedName>
</protein>
<dbReference type="PRINTS" id="PR00411">
    <property type="entry name" value="PNDRDTASEI"/>
</dbReference>
<dbReference type="InterPro" id="IPR036188">
    <property type="entry name" value="FAD/NAD-bd_sf"/>
</dbReference>
<name>A0A5B1LGH0_9ACTN</name>
<dbReference type="RefSeq" id="WP_149728622.1">
    <property type="nucleotide sequence ID" value="NZ_VUJV01000003.1"/>
</dbReference>
<dbReference type="SUPFAM" id="SSF51905">
    <property type="entry name" value="FAD/NAD(P)-binding domain"/>
    <property type="match status" value="2"/>
</dbReference>